<dbReference type="AlphaFoldDB" id="A0A6J4U492"/>
<evidence type="ECO:0000256" key="6">
    <source>
        <dbReference type="ARBA" id="ARBA00023235"/>
    </source>
</evidence>
<feature type="domain" description="DNA topoisomerase I catalytic core eukaryotic-type" evidence="8">
    <location>
        <begin position="125"/>
        <end position="340"/>
    </location>
</feature>
<keyword evidence="5" id="KW-0238">DNA-binding</keyword>
<dbReference type="Gene3D" id="1.10.132.120">
    <property type="match status" value="1"/>
</dbReference>
<dbReference type="GO" id="GO:0003677">
    <property type="term" value="F:DNA binding"/>
    <property type="evidence" value="ECO:0007669"/>
    <property type="project" value="UniProtKB-KW"/>
</dbReference>
<evidence type="ECO:0000256" key="2">
    <source>
        <dbReference type="ARBA" id="ARBA00006645"/>
    </source>
</evidence>
<feature type="domain" description="DNA topoisomerase IB N-terminal" evidence="9">
    <location>
        <begin position="65"/>
        <end position="112"/>
    </location>
</feature>
<reference evidence="10" key="1">
    <citation type="submission" date="2020-02" db="EMBL/GenBank/DDBJ databases">
        <authorList>
            <person name="Meier V. D."/>
        </authorList>
    </citation>
    <scope>NUCLEOTIDE SEQUENCE</scope>
    <source>
        <strain evidence="10">AVDCRST_MAG73</strain>
    </source>
</reference>
<evidence type="ECO:0000256" key="4">
    <source>
        <dbReference type="ARBA" id="ARBA00023029"/>
    </source>
</evidence>
<dbReference type="InterPro" id="IPR035447">
    <property type="entry name" value="DNA_topo_I_N_sf"/>
</dbReference>
<dbReference type="Gene3D" id="3.90.15.10">
    <property type="entry name" value="Topoisomerase I, Chain A, domain 3"/>
    <property type="match status" value="1"/>
</dbReference>
<dbReference type="InterPro" id="IPR001631">
    <property type="entry name" value="TopoI"/>
</dbReference>
<evidence type="ECO:0000256" key="3">
    <source>
        <dbReference type="ARBA" id="ARBA00012891"/>
    </source>
</evidence>
<evidence type="ECO:0000256" key="1">
    <source>
        <dbReference type="ARBA" id="ARBA00000213"/>
    </source>
</evidence>
<evidence type="ECO:0000259" key="9">
    <source>
        <dbReference type="Pfam" id="PF21338"/>
    </source>
</evidence>
<evidence type="ECO:0000256" key="5">
    <source>
        <dbReference type="ARBA" id="ARBA00023125"/>
    </source>
</evidence>
<name>A0A6J4U492_9BACT</name>
<dbReference type="SUPFAM" id="SSF56349">
    <property type="entry name" value="DNA breaking-rejoining enzymes"/>
    <property type="match status" value="1"/>
</dbReference>
<gene>
    <name evidence="10" type="ORF">AVDCRST_MAG73-1579</name>
</gene>
<feature type="region of interest" description="Disordered" evidence="7">
    <location>
        <begin position="1"/>
        <end position="35"/>
    </location>
</feature>
<feature type="compositionally biased region" description="Basic residues" evidence="7">
    <location>
        <begin position="13"/>
        <end position="23"/>
    </location>
</feature>
<dbReference type="GO" id="GO:0003917">
    <property type="term" value="F:DNA topoisomerase type I (single strand cut, ATP-independent) activity"/>
    <property type="evidence" value="ECO:0007669"/>
    <property type="project" value="UniProtKB-EC"/>
</dbReference>
<dbReference type="InterPro" id="IPR014711">
    <property type="entry name" value="TopoI_cat_a-hlx-sub_euk"/>
</dbReference>
<dbReference type="SUPFAM" id="SSF55869">
    <property type="entry name" value="DNA topoisomerase I domain"/>
    <property type="match status" value="1"/>
</dbReference>
<dbReference type="PRINTS" id="PR00416">
    <property type="entry name" value="EUTPISMRASEI"/>
</dbReference>
<sequence length="386" mass="42668">MARTTTPDGAAARRNRPMSRRRNTAAPPPLPELITDPVASAKAAGLRYVSDATPGFGRKRAGKAFSYLDRDGNPIRDRETIARIKALGIPPAWTDVWISPDPRGHIQATGRDAKGRKQYRYHPRWREVRDDTKYGKLMAFGRALPAIRERVDADLKRPGLPREKVLATVVRLLEATLIRVGNEEYAKSNESFGLTTMRDQHAEVDGTSVRFTFRGKSGVEHEIGVRDRRLAKIVKRCQDLDGQELFRFEDEHGESQTLDSADVNAYLREITGEEFTAKDFRTWAGTVLAAKSLQEFAAVDTDAEAKKNVVAAIEAVAARLGNTRAVCRKCYVHPAVVDAYLDGSLAETVRERADAELAAELSALPPEEVAVLVLLRQRLAVEAGGS</sequence>
<dbReference type="Pfam" id="PF21338">
    <property type="entry name" value="Top1B_N_bact"/>
    <property type="match status" value="1"/>
</dbReference>
<evidence type="ECO:0000256" key="7">
    <source>
        <dbReference type="SAM" id="MobiDB-lite"/>
    </source>
</evidence>
<dbReference type="EC" id="5.6.2.1" evidence="3"/>
<protein>
    <recommendedName>
        <fullName evidence="3">DNA topoisomerase</fullName>
        <ecNumber evidence="3">5.6.2.1</ecNumber>
    </recommendedName>
</protein>
<dbReference type="InterPro" id="IPR049331">
    <property type="entry name" value="Top1B_N_bact"/>
</dbReference>
<dbReference type="Gene3D" id="3.30.66.10">
    <property type="entry name" value="DNA topoisomerase I domain"/>
    <property type="match status" value="1"/>
</dbReference>
<organism evidence="10">
    <name type="scientific">uncultured Thermomicrobiales bacterium</name>
    <dbReference type="NCBI Taxonomy" id="1645740"/>
    <lineage>
        <taxon>Bacteria</taxon>
        <taxon>Pseudomonadati</taxon>
        <taxon>Thermomicrobiota</taxon>
        <taxon>Thermomicrobia</taxon>
        <taxon>Thermomicrobiales</taxon>
        <taxon>environmental samples</taxon>
    </lineage>
</organism>
<comment type="catalytic activity">
    <reaction evidence="1">
        <text>ATP-independent breakage of single-stranded DNA, followed by passage and rejoining.</text>
        <dbReference type="EC" id="5.6.2.1"/>
    </reaction>
</comment>
<dbReference type="InterPro" id="IPR013500">
    <property type="entry name" value="TopoI_cat_euk"/>
</dbReference>
<dbReference type="GO" id="GO:0006265">
    <property type="term" value="P:DNA topological change"/>
    <property type="evidence" value="ECO:0007669"/>
    <property type="project" value="InterPro"/>
</dbReference>
<dbReference type="Pfam" id="PF01028">
    <property type="entry name" value="Topoisom_I"/>
    <property type="match status" value="1"/>
</dbReference>
<dbReference type="PROSITE" id="PS52038">
    <property type="entry name" value="TOPO_IB_2"/>
    <property type="match status" value="1"/>
</dbReference>
<keyword evidence="6" id="KW-0413">Isomerase</keyword>
<dbReference type="InterPro" id="IPR011010">
    <property type="entry name" value="DNA_brk_join_enz"/>
</dbReference>
<proteinExistence type="inferred from homology"/>
<keyword evidence="4" id="KW-0799">Topoisomerase</keyword>
<dbReference type="EMBL" id="CADCWE010000096">
    <property type="protein sequence ID" value="CAA9537694.1"/>
    <property type="molecule type" value="Genomic_DNA"/>
</dbReference>
<evidence type="ECO:0000259" key="8">
    <source>
        <dbReference type="Pfam" id="PF01028"/>
    </source>
</evidence>
<evidence type="ECO:0000313" key="10">
    <source>
        <dbReference type="EMBL" id="CAA9537694.1"/>
    </source>
</evidence>
<accession>A0A6J4U492</accession>
<comment type="similarity">
    <text evidence="2">Belongs to the type IB topoisomerase family.</text>
</comment>